<feature type="transmembrane region" description="Helical" evidence="1">
    <location>
        <begin position="12"/>
        <end position="34"/>
    </location>
</feature>
<dbReference type="OrthoDB" id="2745105at2759"/>
<evidence type="ECO:0000259" key="2">
    <source>
        <dbReference type="Pfam" id="PF20152"/>
    </source>
</evidence>
<evidence type="ECO:0000256" key="1">
    <source>
        <dbReference type="SAM" id="Phobius"/>
    </source>
</evidence>
<dbReference type="PANTHER" id="PTHR40465:SF1">
    <property type="entry name" value="DUF6534 DOMAIN-CONTAINING PROTEIN"/>
    <property type="match status" value="1"/>
</dbReference>
<name>A0A5C2S389_9APHY</name>
<keyword evidence="4" id="KW-1185">Reference proteome</keyword>
<dbReference type="EMBL" id="ML122281">
    <property type="protein sequence ID" value="RPD57339.1"/>
    <property type="molecule type" value="Genomic_DNA"/>
</dbReference>
<feature type="domain" description="DUF6534" evidence="2">
    <location>
        <begin position="180"/>
        <end position="266"/>
    </location>
</feature>
<feature type="transmembrane region" description="Helical" evidence="1">
    <location>
        <begin position="81"/>
        <end position="104"/>
    </location>
</feature>
<dbReference type="Proteomes" id="UP000313359">
    <property type="component" value="Unassembled WGS sequence"/>
</dbReference>
<feature type="transmembrane region" description="Helical" evidence="1">
    <location>
        <begin position="241"/>
        <end position="262"/>
    </location>
</feature>
<dbReference type="Pfam" id="PF20152">
    <property type="entry name" value="DUF6534"/>
    <property type="match status" value="1"/>
</dbReference>
<keyword evidence="1" id="KW-0472">Membrane</keyword>
<dbReference type="PANTHER" id="PTHR40465">
    <property type="entry name" value="CHROMOSOME 1, WHOLE GENOME SHOTGUN SEQUENCE"/>
    <property type="match status" value="1"/>
</dbReference>
<organism evidence="3 4">
    <name type="scientific">Lentinus tigrinus ALCF2SS1-6</name>
    <dbReference type="NCBI Taxonomy" id="1328759"/>
    <lineage>
        <taxon>Eukaryota</taxon>
        <taxon>Fungi</taxon>
        <taxon>Dikarya</taxon>
        <taxon>Basidiomycota</taxon>
        <taxon>Agaricomycotina</taxon>
        <taxon>Agaricomycetes</taxon>
        <taxon>Polyporales</taxon>
        <taxon>Polyporaceae</taxon>
        <taxon>Lentinus</taxon>
    </lineage>
</organism>
<evidence type="ECO:0000313" key="4">
    <source>
        <dbReference type="Proteomes" id="UP000313359"/>
    </source>
</evidence>
<dbReference type="InterPro" id="IPR045339">
    <property type="entry name" value="DUF6534"/>
</dbReference>
<gene>
    <name evidence="3" type="ORF">L227DRAFT_602479</name>
</gene>
<keyword evidence="1" id="KW-0812">Transmembrane</keyword>
<protein>
    <recommendedName>
        <fullName evidence="2">DUF6534 domain-containing protein</fullName>
    </recommendedName>
</protein>
<feature type="transmembrane region" description="Helical" evidence="1">
    <location>
        <begin position="215"/>
        <end position="235"/>
    </location>
</feature>
<sequence length="357" mass="38864">MAGTEDTMGWLLVGVLLSAALWGVSLTQMYSYYIQYPADDLYLKSLVASVSVMETMHQGTISYTIYSYLVTDYANQDALNFISKALVVMVILEAITALIVQSFFAMRIYRLSSKRFVVLPVVGLIVTEFGVSLAYSAKAYDLSVPHEISVLMGTSHRSTYKTFPELNKIKGLSLAMNASAALTDVTIAIILCTILQCSKTGNVKSNRLVNKLIAYTVNTGLLTSTCACVSLITYLALPGSFVYICFFLLMGRLYSNSLLATLNARERLREDLTISFNEISIGHMQSVPPCPVRLELDLGETPKVASTAFETHQDLKHSPICVEGEHALGVLSRVSSGQDADGSALVRTPASVSISET</sequence>
<reference evidence="3" key="1">
    <citation type="journal article" date="2018" name="Genome Biol. Evol.">
        <title>Genomics and development of Lentinus tigrinus, a white-rot wood-decaying mushroom with dimorphic fruiting bodies.</title>
        <authorList>
            <person name="Wu B."/>
            <person name="Xu Z."/>
            <person name="Knudson A."/>
            <person name="Carlson A."/>
            <person name="Chen N."/>
            <person name="Kovaka S."/>
            <person name="LaButti K."/>
            <person name="Lipzen A."/>
            <person name="Pennachio C."/>
            <person name="Riley R."/>
            <person name="Schakwitz W."/>
            <person name="Umezawa K."/>
            <person name="Ohm R.A."/>
            <person name="Grigoriev I.V."/>
            <person name="Nagy L.G."/>
            <person name="Gibbons J."/>
            <person name="Hibbett D."/>
        </authorList>
    </citation>
    <scope>NUCLEOTIDE SEQUENCE [LARGE SCALE GENOMIC DNA]</scope>
    <source>
        <strain evidence="3">ALCF2SS1-6</strain>
    </source>
</reference>
<keyword evidence="1" id="KW-1133">Transmembrane helix</keyword>
<accession>A0A5C2S389</accession>
<dbReference type="AlphaFoldDB" id="A0A5C2S389"/>
<proteinExistence type="predicted"/>
<dbReference type="STRING" id="1328759.A0A5C2S389"/>
<evidence type="ECO:0000313" key="3">
    <source>
        <dbReference type="EMBL" id="RPD57339.1"/>
    </source>
</evidence>
<feature type="transmembrane region" description="Helical" evidence="1">
    <location>
        <begin position="174"/>
        <end position="195"/>
    </location>
</feature>
<feature type="transmembrane region" description="Helical" evidence="1">
    <location>
        <begin position="116"/>
        <end position="135"/>
    </location>
</feature>